<evidence type="ECO:0000313" key="4">
    <source>
        <dbReference type="Proteomes" id="UP000318093"/>
    </source>
</evidence>
<dbReference type="AlphaFoldDB" id="A0A537JHZ2"/>
<dbReference type="PANTHER" id="PTHR32022">
    <property type="entry name" value="D-GLUTAMATE CYCLASE, MITOCHONDRIAL"/>
    <property type="match status" value="1"/>
</dbReference>
<dbReference type="FunFam" id="3.30.2040.10:FF:000001">
    <property type="entry name" value="D-glutamate cyclase, mitochondrial"/>
    <property type="match status" value="1"/>
</dbReference>
<evidence type="ECO:0000313" key="3">
    <source>
        <dbReference type="EMBL" id="TMI83149.1"/>
    </source>
</evidence>
<reference evidence="3 4" key="1">
    <citation type="journal article" date="2019" name="Nat. Microbiol.">
        <title>Mediterranean grassland soil C-N compound turnover is dependent on rainfall and depth, and is mediated by genomically divergent microorganisms.</title>
        <authorList>
            <person name="Diamond S."/>
            <person name="Andeer P.F."/>
            <person name="Li Z."/>
            <person name="Crits-Christoph A."/>
            <person name="Burstein D."/>
            <person name="Anantharaman K."/>
            <person name="Lane K.R."/>
            <person name="Thomas B.C."/>
            <person name="Pan C."/>
            <person name="Northen T.R."/>
            <person name="Banfield J.F."/>
        </authorList>
    </citation>
    <scope>NUCLEOTIDE SEQUENCE [LARGE SCALE GENOMIC DNA]</scope>
    <source>
        <strain evidence="3">NP_6</strain>
    </source>
</reference>
<dbReference type="InterPro" id="IPR038021">
    <property type="entry name" value="Putative_hydro-lyase"/>
</dbReference>
<comment type="caution">
    <text evidence="3">The sequence shown here is derived from an EMBL/GenBank/DDBJ whole genome shotgun (WGS) entry which is preliminary data.</text>
</comment>
<proteinExistence type="inferred from homology"/>
<evidence type="ECO:0000256" key="2">
    <source>
        <dbReference type="ARBA" id="ARBA00023239"/>
    </source>
</evidence>
<name>A0A537JHZ2_9BACT</name>
<dbReference type="Proteomes" id="UP000318093">
    <property type="component" value="Unassembled WGS sequence"/>
</dbReference>
<dbReference type="InterPro" id="IPR009906">
    <property type="entry name" value="D-Glu_cyclase"/>
</dbReference>
<dbReference type="Gene3D" id="3.30.2040.10">
    <property type="entry name" value="PSTPO5379-like domain"/>
    <property type="match status" value="1"/>
</dbReference>
<dbReference type="Gene3D" id="3.40.1640.10">
    <property type="entry name" value="PSTPO5379-like"/>
    <property type="match status" value="1"/>
</dbReference>
<dbReference type="Pfam" id="PF07286">
    <property type="entry name" value="D-Glu_cyclase"/>
    <property type="match status" value="1"/>
</dbReference>
<gene>
    <name evidence="3" type="ORF">E6H03_04280</name>
</gene>
<dbReference type="NCBIfam" id="NF003969">
    <property type="entry name" value="PRK05463.1"/>
    <property type="match status" value="1"/>
</dbReference>
<comment type="similarity">
    <text evidence="1">Belongs to the D-glutamate cyclase family.</text>
</comment>
<organism evidence="3 4">
    <name type="scientific">Candidatus Segetimicrobium genomatis</name>
    <dbReference type="NCBI Taxonomy" id="2569760"/>
    <lineage>
        <taxon>Bacteria</taxon>
        <taxon>Bacillati</taxon>
        <taxon>Candidatus Sysuimicrobiota</taxon>
        <taxon>Candidatus Sysuimicrobiia</taxon>
        <taxon>Candidatus Sysuimicrobiales</taxon>
        <taxon>Candidatus Segetimicrobiaceae</taxon>
        <taxon>Candidatus Segetimicrobium</taxon>
    </lineage>
</organism>
<accession>A0A537JHZ2</accession>
<keyword evidence="2 3" id="KW-0456">Lyase</keyword>
<evidence type="ECO:0000256" key="1">
    <source>
        <dbReference type="ARBA" id="ARBA00007896"/>
    </source>
</evidence>
<sequence>MPPISNLAAVQGLSPRDLRRLMRSGEWRTPTAGLAPGFAQANLVVVPRETAYDFLLFCQRNPKPCPLIDVTDPGSAEPAYAAPGADLRTEEEVTEITRHWRPDFVAFLLGCSFTFEGAMQRAGLPVRHIEDGRNASMYITSMACRPAGALHGPVVVSMRPVPREGVPRAGLVTGRYPRAHGAPLHVGDPGAIGIRDLAHPDFGDASRIEPGEVPLFWACGVTPQAVARTAKVDLMITHAPGHMFNLCLRLASLWCGAPAGDGVACLSCRMSRPSPGCCAAERSGAESTGYGS</sequence>
<dbReference type="PANTHER" id="PTHR32022:SF10">
    <property type="entry name" value="D-GLUTAMATE CYCLASE, MITOCHONDRIAL"/>
    <property type="match status" value="1"/>
</dbReference>
<protein>
    <submittedName>
        <fullName evidence="3">Putative hydro-lyase</fullName>
    </submittedName>
</protein>
<dbReference type="SUPFAM" id="SSF160920">
    <property type="entry name" value="PSTPO5379-like"/>
    <property type="match status" value="1"/>
</dbReference>
<dbReference type="GO" id="GO:0016829">
    <property type="term" value="F:lyase activity"/>
    <property type="evidence" value="ECO:0007669"/>
    <property type="project" value="UniProtKB-KW"/>
</dbReference>
<dbReference type="EMBL" id="VBAN01000124">
    <property type="protein sequence ID" value="TMI83149.1"/>
    <property type="molecule type" value="Genomic_DNA"/>
</dbReference>